<evidence type="ECO:0000256" key="2">
    <source>
        <dbReference type="ARBA" id="ARBA00023015"/>
    </source>
</evidence>
<proteinExistence type="inferred from homology"/>
<evidence type="ECO:0000313" key="10">
    <source>
        <dbReference type="Proteomes" id="UP000285456"/>
    </source>
</evidence>
<dbReference type="EMBL" id="QWEH01000008">
    <property type="protein sequence ID" value="RHW31552.1"/>
    <property type="molecule type" value="Genomic_DNA"/>
</dbReference>
<evidence type="ECO:0000313" key="9">
    <source>
        <dbReference type="EMBL" id="RHW31552.1"/>
    </source>
</evidence>
<dbReference type="PANTHER" id="PTHR43133">
    <property type="entry name" value="RNA POLYMERASE ECF-TYPE SIGMA FACTO"/>
    <property type="match status" value="1"/>
</dbReference>
<dbReference type="InterPro" id="IPR014284">
    <property type="entry name" value="RNA_pol_sigma-70_dom"/>
</dbReference>
<evidence type="ECO:0000256" key="1">
    <source>
        <dbReference type="ARBA" id="ARBA00010641"/>
    </source>
</evidence>
<name>A0A417YFM1_9BACI</name>
<comment type="similarity">
    <text evidence="1 6">Belongs to the sigma-70 factor family. ECF subfamily.</text>
</comment>
<protein>
    <recommendedName>
        <fullName evidence="6">RNA polymerase sigma factor</fullName>
    </recommendedName>
</protein>
<feature type="domain" description="RNA polymerase sigma-70 region 2" evidence="7">
    <location>
        <begin position="8"/>
        <end position="75"/>
    </location>
</feature>
<dbReference type="PANTHER" id="PTHR43133:SF60">
    <property type="entry name" value="RNA POLYMERASE SIGMA FACTOR SIGV"/>
    <property type="match status" value="1"/>
</dbReference>
<evidence type="ECO:0000256" key="5">
    <source>
        <dbReference type="ARBA" id="ARBA00023163"/>
    </source>
</evidence>
<comment type="caution">
    <text evidence="9">The sequence shown here is derived from an EMBL/GenBank/DDBJ whole genome shotgun (WGS) entry which is preliminary data.</text>
</comment>
<dbReference type="GO" id="GO:0016987">
    <property type="term" value="F:sigma factor activity"/>
    <property type="evidence" value="ECO:0007669"/>
    <property type="project" value="UniProtKB-KW"/>
</dbReference>
<dbReference type="Pfam" id="PF04542">
    <property type="entry name" value="Sigma70_r2"/>
    <property type="match status" value="1"/>
</dbReference>
<dbReference type="PROSITE" id="PS01063">
    <property type="entry name" value="SIGMA70_ECF"/>
    <property type="match status" value="1"/>
</dbReference>
<dbReference type="InterPro" id="IPR000838">
    <property type="entry name" value="RNA_pol_sigma70_ECF_CS"/>
</dbReference>
<dbReference type="InterPro" id="IPR013325">
    <property type="entry name" value="RNA_pol_sigma_r2"/>
</dbReference>
<sequence length="181" mass="21525">MKAVFDKFYDTYHQDLFQYIFYMVKDKETTEDLVQEVYIKVLKSYANFKGESSEKTWLFSIARHVTYDYFRSLKRKRDRIFEFFDWNDKGDVIPDQSKLPDEIAEENDQIKQVYTYLNYCTLDQRNVIILRYLQSFSIQETAEILNFTVSKVKTTQHRALKALKKAMLEKINGGGDANATQ</sequence>
<dbReference type="InterPro" id="IPR039425">
    <property type="entry name" value="RNA_pol_sigma-70-like"/>
</dbReference>
<dbReference type="CDD" id="cd06171">
    <property type="entry name" value="Sigma70_r4"/>
    <property type="match status" value="1"/>
</dbReference>
<dbReference type="OrthoDB" id="9794508at2"/>
<evidence type="ECO:0000259" key="8">
    <source>
        <dbReference type="Pfam" id="PF08281"/>
    </source>
</evidence>
<keyword evidence="5 6" id="KW-0804">Transcription</keyword>
<keyword evidence="2 6" id="KW-0805">Transcription regulation</keyword>
<dbReference type="GO" id="GO:0006352">
    <property type="term" value="P:DNA-templated transcription initiation"/>
    <property type="evidence" value="ECO:0007669"/>
    <property type="project" value="InterPro"/>
</dbReference>
<dbReference type="SUPFAM" id="SSF88946">
    <property type="entry name" value="Sigma2 domain of RNA polymerase sigma factors"/>
    <property type="match status" value="1"/>
</dbReference>
<dbReference type="SUPFAM" id="SSF88659">
    <property type="entry name" value="Sigma3 and sigma4 domains of RNA polymerase sigma factors"/>
    <property type="match status" value="1"/>
</dbReference>
<dbReference type="InterPro" id="IPR036388">
    <property type="entry name" value="WH-like_DNA-bd_sf"/>
</dbReference>
<dbReference type="Pfam" id="PF08281">
    <property type="entry name" value="Sigma70_r4_2"/>
    <property type="match status" value="1"/>
</dbReference>
<dbReference type="NCBIfam" id="TIGR02937">
    <property type="entry name" value="sigma70-ECF"/>
    <property type="match status" value="1"/>
</dbReference>
<evidence type="ECO:0000259" key="7">
    <source>
        <dbReference type="Pfam" id="PF04542"/>
    </source>
</evidence>
<feature type="domain" description="RNA polymerase sigma factor 70 region 4 type 2" evidence="8">
    <location>
        <begin position="123"/>
        <end position="163"/>
    </location>
</feature>
<organism evidence="9 10">
    <name type="scientific">Oceanobacillus profundus</name>
    <dbReference type="NCBI Taxonomy" id="372463"/>
    <lineage>
        <taxon>Bacteria</taxon>
        <taxon>Bacillati</taxon>
        <taxon>Bacillota</taxon>
        <taxon>Bacilli</taxon>
        <taxon>Bacillales</taxon>
        <taxon>Bacillaceae</taxon>
        <taxon>Oceanobacillus</taxon>
    </lineage>
</organism>
<evidence type="ECO:0000256" key="4">
    <source>
        <dbReference type="ARBA" id="ARBA00023125"/>
    </source>
</evidence>
<dbReference type="GO" id="GO:0006950">
    <property type="term" value="P:response to stress"/>
    <property type="evidence" value="ECO:0007669"/>
    <property type="project" value="UniProtKB-ARBA"/>
</dbReference>
<reference evidence="9 10" key="1">
    <citation type="journal article" date="2007" name="Int. J. Syst. Evol. Microbiol.">
        <title>Oceanobacillus profundus sp. nov., isolated from a deep-sea sediment core.</title>
        <authorList>
            <person name="Kim Y.G."/>
            <person name="Choi D.H."/>
            <person name="Hyun S."/>
            <person name="Cho B.C."/>
        </authorList>
    </citation>
    <scope>NUCLEOTIDE SEQUENCE [LARGE SCALE GENOMIC DNA]</scope>
    <source>
        <strain evidence="9 10">DSM 18246</strain>
    </source>
</reference>
<keyword evidence="10" id="KW-1185">Reference proteome</keyword>
<gene>
    <name evidence="9" type="ORF">D1B32_12585</name>
</gene>
<dbReference type="RefSeq" id="WP_095308924.1">
    <property type="nucleotide sequence ID" value="NZ_JAMAWL010000001.1"/>
</dbReference>
<dbReference type="Gene3D" id="1.10.1740.10">
    <property type="match status" value="1"/>
</dbReference>
<dbReference type="InterPro" id="IPR007627">
    <property type="entry name" value="RNA_pol_sigma70_r2"/>
</dbReference>
<keyword evidence="4 6" id="KW-0238">DNA-binding</keyword>
<keyword evidence="3 6" id="KW-0731">Sigma factor</keyword>
<dbReference type="Gene3D" id="1.10.10.10">
    <property type="entry name" value="Winged helix-like DNA-binding domain superfamily/Winged helix DNA-binding domain"/>
    <property type="match status" value="1"/>
</dbReference>
<evidence type="ECO:0000256" key="3">
    <source>
        <dbReference type="ARBA" id="ARBA00023082"/>
    </source>
</evidence>
<dbReference type="AlphaFoldDB" id="A0A417YFM1"/>
<dbReference type="GO" id="GO:0003677">
    <property type="term" value="F:DNA binding"/>
    <property type="evidence" value="ECO:0007669"/>
    <property type="project" value="UniProtKB-KW"/>
</dbReference>
<accession>A0A417YFM1</accession>
<dbReference type="InterPro" id="IPR013324">
    <property type="entry name" value="RNA_pol_sigma_r3/r4-like"/>
</dbReference>
<dbReference type="InterPro" id="IPR013249">
    <property type="entry name" value="RNA_pol_sigma70_r4_t2"/>
</dbReference>
<evidence type="ECO:0000256" key="6">
    <source>
        <dbReference type="RuleBase" id="RU000716"/>
    </source>
</evidence>
<dbReference type="Proteomes" id="UP000285456">
    <property type="component" value="Unassembled WGS sequence"/>
</dbReference>